<feature type="active site" description="Proton acceptor" evidence="18">
    <location>
        <position position="121"/>
    </location>
</feature>
<dbReference type="GO" id="GO:0016579">
    <property type="term" value="P:protein deubiquitination"/>
    <property type="evidence" value="ECO:0007669"/>
    <property type="project" value="InterPro"/>
</dbReference>
<proteinExistence type="predicted"/>
<keyword evidence="12" id="KW-0804">Transcription</keyword>
<evidence type="ECO:0000313" key="22">
    <source>
        <dbReference type="Proteomes" id="UP000015104"/>
    </source>
</evidence>
<feature type="active site" evidence="19">
    <location>
        <position position="121"/>
    </location>
</feature>
<keyword evidence="13" id="KW-0539">Nucleus</keyword>
<evidence type="ECO:0000256" key="12">
    <source>
        <dbReference type="ARBA" id="ARBA00023163"/>
    </source>
</evidence>
<evidence type="ECO:0000256" key="11">
    <source>
        <dbReference type="ARBA" id="ARBA00023015"/>
    </source>
</evidence>
<dbReference type="eggNOG" id="KOG2935">
    <property type="taxonomic scope" value="Eukaryota"/>
</dbReference>
<evidence type="ECO:0000256" key="3">
    <source>
        <dbReference type="ARBA" id="ARBA00004496"/>
    </source>
</evidence>
<comment type="catalytic activity">
    <reaction evidence="1">
        <text>Thiol-dependent hydrolysis of ester, thioester, amide, peptide and isopeptide bonds formed by the C-terminal Gly of ubiquitin (a 76-residue protein attached to proteins as an intracellular targeting signal).</text>
        <dbReference type="EC" id="3.4.19.12"/>
    </reaction>
</comment>
<keyword evidence="9 19" id="KW-0378">Hydrolase</keyword>
<feature type="active site" evidence="18 19">
    <location>
        <position position="136"/>
    </location>
</feature>
<evidence type="ECO:0000256" key="8">
    <source>
        <dbReference type="ARBA" id="ARBA00022786"/>
    </source>
</evidence>
<evidence type="ECO:0000256" key="9">
    <source>
        <dbReference type="ARBA" id="ARBA00022801"/>
    </source>
</evidence>
<dbReference type="GO" id="GO:0004843">
    <property type="term" value="F:cysteine-type deubiquitinase activity"/>
    <property type="evidence" value="ECO:0007669"/>
    <property type="project" value="UniProtKB-EC"/>
</dbReference>
<feature type="active site" description="Nucleophile" evidence="18">
    <location>
        <position position="14"/>
    </location>
</feature>
<name>T1JXC9_TETUR</name>
<keyword evidence="8" id="KW-0833">Ubl conjugation pathway</keyword>
<dbReference type="EC" id="3.4.19.12" evidence="4"/>
<keyword evidence="11" id="KW-0805">Transcription regulation</keyword>
<evidence type="ECO:0000313" key="21">
    <source>
        <dbReference type="EnsemblMetazoa" id="tetur02g11490.1"/>
    </source>
</evidence>
<dbReference type="Pfam" id="PF02099">
    <property type="entry name" value="Josephin"/>
    <property type="match status" value="1"/>
</dbReference>
<evidence type="ECO:0000256" key="17">
    <source>
        <dbReference type="ARBA" id="ARBA00082365"/>
    </source>
</evidence>
<accession>T1JXC9</accession>
<comment type="subunit">
    <text evidence="15">Forms a complex composed of deubiquitinating enzyme atx-3, adapter ubxn-5 and cdc-48.1. Forms a complex composed of deubiquitinating enzyme atx-3, E4 ubiquitin-protein ligase ufd-2 and cdc-48.1. Interacts (via RRDR motif) with cdc-48.1 (via N-terminus) and cdc-48.2 (via N-terminus); the interaction with cdc-48.1 is not required for atx-3 enzymatic activity. Interacts (via C-terminus) with ubxn-5. May interact with ned-8.</text>
</comment>
<evidence type="ECO:0000256" key="19">
    <source>
        <dbReference type="PROSITE-ProRule" id="PRU00331"/>
    </source>
</evidence>
<evidence type="ECO:0000256" key="2">
    <source>
        <dbReference type="ARBA" id="ARBA00004123"/>
    </source>
</evidence>
<dbReference type="EMBL" id="CAEY01000824">
    <property type="status" value="NOT_ANNOTATED_CDS"/>
    <property type="molecule type" value="Genomic_DNA"/>
</dbReference>
<comment type="function">
    <text evidence="14">Acts as a chain editing deubiquitinating enzyme that binds and cleaves 'Lys-48'-linked polyubiquitin chains, with a preference for chains containing four or more ubiquitin molecules thereby modulating protein degradation by the ubiquitin-proteasome pathway. Probably by regulating the IGF-1-insulin-like pathway, regulates lifespan. Regulates germline DNA double-strand-break repair and apoptosis in response to DNA damage by recruiting E4 ubiquitin-protein ligase ufd-2 to DNA repair foci. Interacts with key regulators of transcription and represses transcription. Acts as a histone-binding protein that regulates transcription.</text>
</comment>
<keyword evidence="7" id="KW-0677">Repeat</keyword>
<evidence type="ECO:0000256" key="5">
    <source>
        <dbReference type="ARBA" id="ARBA00022490"/>
    </source>
</evidence>
<dbReference type="FunFam" id="1.10.287.10:FF:000018">
    <property type="entry name" value="Ataxin-3 homolog"/>
    <property type="match status" value="1"/>
</dbReference>
<dbReference type="Proteomes" id="UP000015104">
    <property type="component" value="Unassembled WGS sequence"/>
</dbReference>
<dbReference type="HOGENOM" id="CLU_031228_2_1_1"/>
<dbReference type="Gene3D" id="1.10.287.10">
    <property type="entry name" value="S15/NS1, RNA-binding"/>
    <property type="match status" value="1"/>
</dbReference>
<dbReference type="GO" id="GO:0005634">
    <property type="term" value="C:nucleus"/>
    <property type="evidence" value="ECO:0007669"/>
    <property type="project" value="UniProtKB-SubCell"/>
</dbReference>
<dbReference type="PANTHER" id="PTHR14159">
    <property type="entry name" value="ATAXIN-3-RELATED"/>
    <property type="match status" value="1"/>
</dbReference>
<reference evidence="21" key="2">
    <citation type="submission" date="2015-06" db="UniProtKB">
        <authorList>
            <consortium name="EnsemblMetazoa"/>
        </authorList>
    </citation>
    <scope>IDENTIFICATION</scope>
</reference>
<dbReference type="EnsemblMetazoa" id="tetur02g11490.1">
    <property type="protein sequence ID" value="tetur02g11490.1"/>
    <property type="gene ID" value="tetur02g11490"/>
</dbReference>
<sequence length="355" mass="40485">MDLIFHEKQEGQLCAKHCLNALLQGPYFTEFDLATIAKTIDDEERLKMAEGGENRAEYREFIEGPSFNMDDSGYFSIQVIANALKVWSLELIPFKSQNAIAEIARKDPTSQKCYICNYRDHWLTIRKIGNQWFNLNSLLSGPELISDTYLALFLAQLQEEGYSIFIINGELPACKSDQVLSTMRVEQTEKPHAIVEYGDRSSTEAVKGDSFTGEGDEESCIARAIAASLESELEDEQKQLQAAIAMSLDIYRNNSELRNYPRLRGSLQPRFPLIYQIRRKLQFLYTIDVAELIVDWFYLIRNDSGCIRYGISFTVLLCFERATSKKVISVPYTVPSIENSTKPPNLTKVSIFKTK</sequence>
<keyword evidence="6" id="KW-0645">Protease</keyword>
<evidence type="ECO:0000256" key="15">
    <source>
        <dbReference type="ARBA" id="ARBA00063584"/>
    </source>
</evidence>
<evidence type="ECO:0000256" key="6">
    <source>
        <dbReference type="ARBA" id="ARBA00022670"/>
    </source>
</evidence>
<dbReference type="SMART" id="SM01246">
    <property type="entry name" value="Josephin"/>
    <property type="match status" value="1"/>
</dbReference>
<keyword evidence="22" id="KW-1185">Reference proteome</keyword>
<dbReference type="AlphaFoldDB" id="T1JXC9"/>
<keyword evidence="10" id="KW-0788">Thiol protease</keyword>
<evidence type="ECO:0000256" key="13">
    <source>
        <dbReference type="ARBA" id="ARBA00023242"/>
    </source>
</evidence>
<dbReference type="GO" id="GO:0006508">
    <property type="term" value="P:proteolysis"/>
    <property type="evidence" value="ECO:0007669"/>
    <property type="project" value="UniProtKB-KW"/>
</dbReference>
<reference evidence="22" key="1">
    <citation type="submission" date="2011-08" db="EMBL/GenBank/DDBJ databases">
        <authorList>
            <person name="Rombauts S."/>
        </authorList>
    </citation>
    <scope>NUCLEOTIDE SEQUENCE</scope>
    <source>
        <strain evidence="22">London</strain>
    </source>
</reference>
<evidence type="ECO:0000256" key="16">
    <source>
        <dbReference type="ARBA" id="ARBA00069055"/>
    </source>
</evidence>
<dbReference type="STRING" id="32264.T1JXC9"/>
<evidence type="ECO:0000256" key="10">
    <source>
        <dbReference type="ARBA" id="ARBA00022807"/>
    </source>
</evidence>
<evidence type="ECO:0000256" key="4">
    <source>
        <dbReference type="ARBA" id="ARBA00012759"/>
    </source>
</evidence>
<feature type="domain" description="Josephin" evidence="20">
    <location>
        <begin position="1"/>
        <end position="182"/>
    </location>
</feature>
<dbReference type="PROSITE" id="PS50957">
    <property type="entry name" value="JOSEPHIN"/>
    <property type="match status" value="1"/>
</dbReference>
<dbReference type="PANTHER" id="PTHR14159:SF0">
    <property type="entry name" value="ATAXIN-3-RELATED"/>
    <property type="match status" value="1"/>
</dbReference>
<dbReference type="PRINTS" id="PR01233">
    <property type="entry name" value="JOSEPHIN"/>
</dbReference>
<comment type="subcellular location">
    <subcellularLocation>
        <location evidence="3">Cytoplasm</location>
    </subcellularLocation>
    <subcellularLocation>
        <location evidence="2">Nucleus</location>
    </subcellularLocation>
</comment>
<evidence type="ECO:0000256" key="14">
    <source>
        <dbReference type="ARBA" id="ARBA00060106"/>
    </source>
</evidence>
<feature type="active site" evidence="19">
    <location>
        <position position="14"/>
    </location>
</feature>
<dbReference type="InterPro" id="IPR033865">
    <property type="entry name" value="Ataxin-3"/>
</dbReference>
<evidence type="ECO:0000256" key="7">
    <source>
        <dbReference type="ARBA" id="ARBA00022737"/>
    </source>
</evidence>
<keyword evidence="5" id="KW-0963">Cytoplasm</keyword>
<evidence type="ECO:0000256" key="18">
    <source>
        <dbReference type="PIRSR" id="PIRSR633865-1"/>
    </source>
</evidence>
<dbReference type="Gene3D" id="3.90.70.40">
    <property type="match status" value="1"/>
</dbReference>
<dbReference type="GO" id="GO:0005737">
    <property type="term" value="C:cytoplasm"/>
    <property type="evidence" value="ECO:0007669"/>
    <property type="project" value="UniProtKB-SubCell"/>
</dbReference>
<protein>
    <recommendedName>
        <fullName evidence="16">Ataxin-3 homolog</fullName>
        <ecNumber evidence="4">3.4.19.12</ecNumber>
    </recommendedName>
    <alternativeName>
        <fullName evidence="17">Machado-Joseph disease-like protein</fullName>
    </alternativeName>
</protein>
<organism evidence="21 22">
    <name type="scientific">Tetranychus urticae</name>
    <name type="common">Two-spotted spider mite</name>
    <dbReference type="NCBI Taxonomy" id="32264"/>
    <lineage>
        <taxon>Eukaryota</taxon>
        <taxon>Metazoa</taxon>
        <taxon>Ecdysozoa</taxon>
        <taxon>Arthropoda</taxon>
        <taxon>Chelicerata</taxon>
        <taxon>Arachnida</taxon>
        <taxon>Acari</taxon>
        <taxon>Acariformes</taxon>
        <taxon>Trombidiformes</taxon>
        <taxon>Prostigmata</taxon>
        <taxon>Eleutherengona</taxon>
        <taxon>Raphignathae</taxon>
        <taxon>Tetranychoidea</taxon>
        <taxon>Tetranychidae</taxon>
        <taxon>Tetranychus</taxon>
    </lineage>
</organism>
<dbReference type="FunFam" id="3.90.70.40:FF:000005">
    <property type="entry name" value="Ataxin 3"/>
    <property type="match status" value="1"/>
</dbReference>
<dbReference type="InterPro" id="IPR006155">
    <property type="entry name" value="Josephin"/>
</dbReference>
<evidence type="ECO:0000259" key="20">
    <source>
        <dbReference type="PROSITE" id="PS50957"/>
    </source>
</evidence>
<evidence type="ECO:0000256" key="1">
    <source>
        <dbReference type="ARBA" id="ARBA00000707"/>
    </source>
</evidence>